<feature type="transmembrane region" description="Helical" evidence="1">
    <location>
        <begin position="26"/>
        <end position="59"/>
    </location>
</feature>
<dbReference type="RefSeq" id="WP_002877046.1">
    <property type="nucleotide sequence ID" value="NZ_BJLK01000002.1"/>
</dbReference>
<proteinExistence type="predicted"/>
<organism evidence="2">
    <name type="scientific">Lactobacillus delbrueckii subsp. lactis</name>
    <dbReference type="NCBI Taxonomy" id="29397"/>
    <lineage>
        <taxon>Bacteria</taxon>
        <taxon>Bacillati</taxon>
        <taxon>Bacillota</taxon>
        <taxon>Bacilli</taxon>
        <taxon>Lactobacillales</taxon>
        <taxon>Lactobacillaceae</taxon>
        <taxon>Lactobacillus</taxon>
    </lineage>
</organism>
<evidence type="ECO:0000313" key="3">
    <source>
        <dbReference type="EMBL" id="MCD5563864.1"/>
    </source>
</evidence>
<dbReference type="EMBL" id="CP031023">
    <property type="protein sequence ID" value="AZA16533.1"/>
    <property type="molecule type" value="Genomic_DNA"/>
</dbReference>
<gene>
    <name evidence="2" type="ORF">DQL93_08555</name>
    <name evidence="3" type="ORF">LOB85_07065</name>
</gene>
<keyword evidence="1" id="KW-0812">Transmembrane</keyword>
<evidence type="ECO:0000313" key="4">
    <source>
        <dbReference type="Proteomes" id="UP001200334"/>
    </source>
</evidence>
<keyword evidence="1" id="KW-1133">Transmembrane helix</keyword>
<dbReference type="Proteomes" id="UP001200334">
    <property type="component" value="Unassembled WGS sequence"/>
</dbReference>
<evidence type="ECO:0000313" key="2">
    <source>
        <dbReference type="EMBL" id="AZA16533.1"/>
    </source>
</evidence>
<dbReference type="AlphaFoldDB" id="A0A061CCB4"/>
<protein>
    <submittedName>
        <fullName evidence="2">Uncharacterized protein</fullName>
    </submittedName>
</protein>
<name>A0A061CCB4_LACDL</name>
<reference evidence="2" key="1">
    <citation type="submission" date="2018-07" db="EMBL/GenBank/DDBJ databases">
        <authorList>
            <person name="Somerville V."/>
        </authorList>
    </citation>
    <scope>NUCLEOTIDE SEQUENCE</scope>
    <source>
        <strain evidence="2">NWC_2_2</strain>
    </source>
</reference>
<keyword evidence="1" id="KW-0472">Membrane</keyword>
<evidence type="ECO:0000256" key="1">
    <source>
        <dbReference type="SAM" id="Phobius"/>
    </source>
</evidence>
<accession>A0A061CCB4</accession>
<reference evidence="3 4" key="2">
    <citation type="submission" date="2021-12" db="EMBL/GenBank/DDBJ databases">
        <title>Antimicrobial susceptibility of Lactobacillus delbrueckii subsp. lactis obtained from milk products and other habitats.</title>
        <authorList>
            <person name="Shani N."/>
        </authorList>
    </citation>
    <scope>NUCLEOTIDE SEQUENCE [LARGE SCALE GENOMIC DNA]</scope>
    <source>
        <strain evidence="3 4">FAM 21755</strain>
    </source>
</reference>
<sequence length="62" mass="6671">MLSLLCLLFILWLCWKMGVALWRVLIFLIGVGLAFALLSSVVLPLLAICALGGLAWAVISNA</sequence>
<dbReference type="EMBL" id="JAJNUY010000031">
    <property type="protein sequence ID" value="MCD5563864.1"/>
    <property type="molecule type" value="Genomic_DNA"/>
</dbReference>
<dbReference type="GeneID" id="69668581"/>